<evidence type="ECO:0000256" key="2">
    <source>
        <dbReference type="ARBA" id="ARBA00023125"/>
    </source>
</evidence>
<gene>
    <name evidence="7" type="ORF">D6R50_11045</name>
</gene>
<dbReference type="GO" id="GO:0015074">
    <property type="term" value="P:DNA integration"/>
    <property type="evidence" value="ECO:0007669"/>
    <property type="project" value="UniProtKB-KW"/>
</dbReference>
<dbReference type="InterPro" id="IPR013762">
    <property type="entry name" value="Integrase-like_cat_sf"/>
</dbReference>
<keyword evidence="1" id="KW-0229">DNA integration</keyword>
<feature type="domain" description="Tyr recombinase" evidence="5">
    <location>
        <begin position="163"/>
        <end position="320"/>
    </location>
</feature>
<dbReference type="CDD" id="cd00796">
    <property type="entry name" value="INT_Rci_Hp1_C"/>
    <property type="match status" value="1"/>
</dbReference>
<dbReference type="EMBL" id="RAWX01000002">
    <property type="protein sequence ID" value="RKJ89765.1"/>
    <property type="molecule type" value="Genomic_DNA"/>
</dbReference>
<dbReference type="PANTHER" id="PTHR30349:SF93">
    <property type="entry name" value="FELS-2 PROPHAGE PROTEIN"/>
    <property type="match status" value="1"/>
</dbReference>
<dbReference type="RefSeq" id="WP_120415086.1">
    <property type="nucleotide sequence ID" value="NZ_RAWX01000002.1"/>
</dbReference>
<dbReference type="GO" id="GO:0003677">
    <property type="term" value="F:DNA binding"/>
    <property type="evidence" value="ECO:0007669"/>
    <property type="project" value="UniProtKB-UniRule"/>
</dbReference>
<name>A0A3A9IFV7_AERVE</name>
<sequence length="341" mass="37954">MSIKKLECGNYLVDMRPNGRNGKRIRRKFAKKHEAIAFERWNMAKEHNKPWLPTLKDMRPLPELIRVWWAYHGQHSKWGARNKGRLERVSVFLGQLGARCAFQIDASIITAYRSFKLGSGIKASTINRELASLGGMFTVLIASGLYKGRNPLAEVCKLRVAPVAMTYLTTQEIDSLLARLDGDNYKIAVFCLSTGARWSEAAELRAEHVVNRLAMFVMTKNGRSRTVPVSPDLEQLISTTGQGLLFPGANYEQIRQTLKETKPSIPKGQGLHILRHTYATHFMINGGNIVTLQRILGHANIQQTMTYAHFAPDYLADAVRLNPLKGGAGDVQAVAMAGGAQ</sequence>
<dbReference type="InterPro" id="IPR044068">
    <property type="entry name" value="CB"/>
</dbReference>
<dbReference type="InterPro" id="IPR011010">
    <property type="entry name" value="DNA_brk_join_enz"/>
</dbReference>
<accession>A0A3A9IFV7</accession>
<comment type="caution">
    <text evidence="7">The sequence shown here is derived from an EMBL/GenBank/DDBJ whole genome shotgun (WGS) entry which is preliminary data.</text>
</comment>
<dbReference type="PROSITE" id="PS51898">
    <property type="entry name" value="TYR_RECOMBINASE"/>
    <property type="match status" value="1"/>
</dbReference>
<dbReference type="AlphaFoldDB" id="A0A3A9IFV7"/>
<dbReference type="InterPro" id="IPR057084">
    <property type="entry name" value="Int_N"/>
</dbReference>
<evidence type="ECO:0000256" key="3">
    <source>
        <dbReference type="ARBA" id="ARBA00023172"/>
    </source>
</evidence>
<reference evidence="7 8" key="1">
    <citation type="submission" date="2018-09" db="EMBL/GenBank/DDBJ databases">
        <title>Genome sequencing of Aeromonas veronii MS-17-88.</title>
        <authorList>
            <person name="Tekedar H.C."/>
            <person name="Arick M.A."/>
            <person name="Hsu C.-Y."/>
            <person name="Thrash A."/>
            <person name="Karsi A."/>
            <person name="Lawrence M.L."/>
            <person name="Abdelhamed H."/>
        </authorList>
    </citation>
    <scope>NUCLEOTIDE SEQUENCE [LARGE SCALE GENOMIC DNA]</scope>
    <source>
        <strain evidence="7 8">MS 17-88</strain>
    </source>
</reference>
<dbReference type="GO" id="GO:0006310">
    <property type="term" value="P:DNA recombination"/>
    <property type="evidence" value="ECO:0007669"/>
    <property type="project" value="UniProtKB-KW"/>
</dbReference>
<dbReference type="Pfam" id="PF00589">
    <property type="entry name" value="Phage_integrase"/>
    <property type="match status" value="1"/>
</dbReference>
<evidence type="ECO:0000313" key="7">
    <source>
        <dbReference type="EMBL" id="RKJ89765.1"/>
    </source>
</evidence>
<evidence type="ECO:0000259" key="5">
    <source>
        <dbReference type="PROSITE" id="PS51898"/>
    </source>
</evidence>
<evidence type="ECO:0000313" key="8">
    <source>
        <dbReference type="Proteomes" id="UP000281725"/>
    </source>
</evidence>
<dbReference type="InterPro" id="IPR002104">
    <property type="entry name" value="Integrase_catalytic"/>
</dbReference>
<evidence type="ECO:0000256" key="1">
    <source>
        <dbReference type="ARBA" id="ARBA00022908"/>
    </source>
</evidence>
<keyword evidence="2 4" id="KW-0238">DNA-binding</keyword>
<feature type="domain" description="Core-binding (CB)" evidence="6">
    <location>
        <begin position="59"/>
        <end position="141"/>
    </location>
</feature>
<evidence type="ECO:0000259" key="6">
    <source>
        <dbReference type="PROSITE" id="PS51900"/>
    </source>
</evidence>
<dbReference type="PROSITE" id="PS51900">
    <property type="entry name" value="CB"/>
    <property type="match status" value="1"/>
</dbReference>
<dbReference type="Proteomes" id="UP000281725">
    <property type="component" value="Unassembled WGS sequence"/>
</dbReference>
<dbReference type="Gene3D" id="1.10.443.10">
    <property type="entry name" value="Intergrase catalytic core"/>
    <property type="match status" value="1"/>
</dbReference>
<dbReference type="Pfam" id="PF24624">
    <property type="entry name" value="Int_N"/>
    <property type="match status" value="1"/>
</dbReference>
<keyword evidence="3" id="KW-0233">DNA recombination</keyword>
<protein>
    <submittedName>
        <fullName evidence="7">Integrase</fullName>
    </submittedName>
</protein>
<proteinExistence type="predicted"/>
<dbReference type="InterPro" id="IPR050090">
    <property type="entry name" value="Tyrosine_recombinase_XerCD"/>
</dbReference>
<dbReference type="SUPFAM" id="SSF56349">
    <property type="entry name" value="DNA breaking-rejoining enzymes"/>
    <property type="match status" value="1"/>
</dbReference>
<dbReference type="PANTHER" id="PTHR30349">
    <property type="entry name" value="PHAGE INTEGRASE-RELATED"/>
    <property type="match status" value="1"/>
</dbReference>
<organism evidence="7 8">
    <name type="scientific">Aeromonas veronii</name>
    <dbReference type="NCBI Taxonomy" id="654"/>
    <lineage>
        <taxon>Bacteria</taxon>
        <taxon>Pseudomonadati</taxon>
        <taxon>Pseudomonadota</taxon>
        <taxon>Gammaproteobacteria</taxon>
        <taxon>Aeromonadales</taxon>
        <taxon>Aeromonadaceae</taxon>
        <taxon>Aeromonas</taxon>
    </lineage>
</organism>
<evidence type="ECO:0000256" key="4">
    <source>
        <dbReference type="PROSITE-ProRule" id="PRU01248"/>
    </source>
</evidence>